<dbReference type="EMBL" id="APNK01000017">
    <property type="protein sequence ID" value="KEZ77114.1"/>
    <property type="molecule type" value="Genomic_DNA"/>
</dbReference>
<gene>
    <name evidence="2" type="ORF">C41B8_11708</name>
</gene>
<proteinExistence type="predicted"/>
<evidence type="ECO:0000313" key="3">
    <source>
        <dbReference type="Proteomes" id="UP000028302"/>
    </source>
</evidence>
<keyword evidence="3" id="KW-1185">Reference proteome</keyword>
<evidence type="ECO:0008006" key="4">
    <source>
        <dbReference type="Google" id="ProtNLM"/>
    </source>
</evidence>
<organism evidence="2 3">
    <name type="scientific">Salinisphaera hydrothermalis (strain C41B8)</name>
    <dbReference type="NCBI Taxonomy" id="1304275"/>
    <lineage>
        <taxon>Bacteria</taxon>
        <taxon>Pseudomonadati</taxon>
        <taxon>Pseudomonadota</taxon>
        <taxon>Gammaproteobacteria</taxon>
        <taxon>Salinisphaerales</taxon>
        <taxon>Salinisphaeraceae</taxon>
        <taxon>Salinisphaera</taxon>
    </lineage>
</organism>
<name>A0A084IK80_SALHC</name>
<dbReference type="STRING" id="1304275.C41B8_11708"/>
<sequence>MKKAAIVLGATMIPAASVMAAPSFVKSASQFVTPASQTDGPGYTYAQGEYIPHGNVDHAGNDVTGYGGDVSVGFATHSNFPIHPILQGGFHRLNLHDSPVGVNQAYVGLGGEGFYDYGGRKGTGLGYYGTVNYERLELRDVPGGTGGNDATGDGYGISAGLRWMVAPQVEINPHATYVDYGEVSGSGLDYGSPDGFKYGLQLVGYLDQAQHYALTAGYDRSDLDVGRNNADFDNVVNVGARFTF</sequence>
<dbReference type="AlphaFoldDB" id="A0A084IK80"/>
<evidence type="ECO:0000313" key="2">
    <source>
        <dbReference type="EMBL" id="KEZ77114.1"/>
    </source>
</evidence>
<comment type="caution">
    <text evidence="2">The sequence shown here is derived from an EMBL/GenBank/DDBJ whole genome shotgun (WGS) entry which is preliminary data.</text>
</comment>
<dbReference type="Proteomes" id="UP000028302">
    <property type="component" value="Unassembled WGS sequence"/>
</dbReference>
<feature type="signal peptide" evidence="1">
    <location>
        <begin position="1"/>
        <end position="20"/>
    </location>
</feature>
<dbReference type="RefSeq" id="WP_084188900.1">
    <property type="nucleotide sequence ID" value="NZ_APNK01000017.1"/>
</dbReference>
<protein>
    <recommendedName>
        <fullName evidence="4">Outer membrane protein beta-barrel domain-containing protein</fullName>
    </recommendedName>
</protein>
<accession>A0A084IK80</accession>
<dbReference type="OrthoDB" id="7067876at2"/>
<keyword evidence="1" id="KW-0732">Signal</keyword>
<evidence type="ECO:0000256" key="1">
    <source>
        <dbReference type="SAM" id="SignalP"/>
    </source>
</evidence>
<reference evidence="2 3" key="1">
    <citation type="submission" date="2013-03" db="EMBL/GenBank/DDBJ databases">
        <title>Salinisphaera hydrothermalis C41B8 Genome Sequencing.</title>
        <authorList>
            <person name="Li C."/>
            <person name="Lai Q."/>
            <person name="Shao Z."/>
        </authorList>
    </citation>
    <scope>NUCLEOTIDE SEQUENCE [LARGE SCALE GENOMIC DNA]</scope>
    <source>
        <strain evidence="2 3">C41B8</strain>
    </source>
</reference>
<feature type="chain" id="PRO_5001776465" description="Outer membrane protein beta-barrel domain-containing protein" evidence="1">
    <location>
        <begin position="21"/>
        <end position="244"/>
    </location>
</feature>